<dbReference type="Gene3D" id="3.40.50.1970">
    <property type="match status" value="1"/>
</dbReference>
<proteinExistence type="inferred from homology"/>
<evidence type="ECO:0000313" key="7">
    <source>
        <dbReference type="EMBL" id="QPH52292.1"/>
    </source>
</evidence>
<comment type="cofactor">
    <cofactor evidence="1">
        <name>Fe cation</name>
        <dbReference type="ChEBI" id="CHEBI:24875"/>
    </cofactor>
</comment>
<dbReference type="InterPro" id="IPR018211">
    <property type="entry name" value="ADH_Fe_CS"/>
</dbReference>
<feature type="domain" description="Fe-containing alcohol dehydrogenase-like C-terminal" evidence="6">
    <location>
        <begin position="186"/>
        <end position="375"/>
    </location>
</feature>
<evidence type="ECO:0000259" key="6">
    <source>
        <dbReference type="Pfam" id="PF25137"/>
    </source>
</evidence>
<organism evidence="7 8">
    <name type="scientific">Pontivivens ytuae</name>
    <dbReference type="NCBI Taxonomy" id="2789856"/>
    <lineage>
        <taxon>Bacteria</taxon>
        <taxon>Pseudomonadati</taxon>
        <taxon>Pseudomonadota</taxon>
        <taxon>Alphaproteobacteria</taxon>
        <taxon>Rhodobacterales</taxon>
        <taxon>Paracoccaceae</taxon>
        <taxon>Pontivivens</taxon>
    </lineage>
</organism>
<dbReference type="PANTHER" id="PTHR11496:SF102">
    <property type="entry name" value="ALCOHOL DEHYDROGENASE 4"/>
    <property type="match status" value="1"/>
</dbReference>
<dbReference type="KEGG" id="poz:I0K15_10660"/>
<dbReference type="InterPro" id="IPR039697">
    <property type="entry name" value="Alcohol_dehydrogenase_Fe"/>
</dbReference>
<name>A0A7S9LND2_9RHOB</name>
<evidence type="ECO:0000259" key="5">
    <source>
        <dbReference type="Pfam" id="PF00465"/>
    </source>
</evidence>
<dbReference type="PANTHER" id="PTHR11496">
    <property type="entry name" value="ALCOHOL DEHYDROGENASE"/>
    <property type="match status" value="1"/>
</dbReference>
<dbReference type="Gene3D" id="1.20.1090.10">
    <property type="entry name" value="Dehydroquinate synthase-like - alpha domain"/>
    <property type="match status" value="1"/>
</dbReference>
<comment type="similarity">
    <text evidence="2">Belongs to the iron-containing alcohol dehydrogenase family.</text>
</comment>
<protein>
    <submittedName>
        <fullName evidence="7">Iron-containing alcohol dehydrogenase</fullName>
    </submittedName>
</protein>
<dbReference type="RefSeq" id="WP_196101506.1">
    <property type="nucleotide sequence ID" value="NZ_CP064942.1"/>
</dbReference>
<accession>A0A7S9LND2</accession>
<evidence type="ECO:0000256" key="1">
    <source>
        <dbReference type="ARBA" id="ARBA00001962"/>
    </source>
</evidence>
<evidence type="ECO:0000256" key="3">
    <source>
        <dbReference type="ARBA" id="ARBA00023002"/>
    </source>
</evidence>
<dbReference type="InterPro" id="IPR001670">
    <property type="entry name" value="ADH_Fe/GldA"/>
</dbReference>
<dbReference type="SUPFAM" id="SSF56796">
    <property type="entry name" value="Dehydroquinate synthase-like"/>
    <property type="match status" value="1"/>
</dbReference>
<dbReference type="Proteomes" id="UP000594800">
    <property type="component" value="Chromosome"/>
</dbReference>
<feature type="domain" description="Alcohol dehydrogenase iron-type/glycerol dehydrogenase GldA" evidence="5">
    <location>
        <begin position="9"/>
        <end position="175"/>
    </location>
</feature>
<dbReference type="GO" id="GO:0046872">
    <property type="term" value="F:metal ion binding"/>
    <property type="evidence" value="ECO:0007669"/>
    <property type="project" value="InterPro"/>
</dbReference>
<dbReference type="CDD" id="cd08183">
    <property type="entry name" value="Fe-ADH-like"/>
    <property type="match status" value="1"/>
</dbReference>
<keyword evidence="4" id="KW-0520">NAD</keyword>
<reference evidence="7 8" key="1">
    <citation type="submission" date="2020-11" db="EMBL/GenBank/DDBJ databases">
        <title>Description of Pontivivens ytuae sp. nov. isolated from deep sea sediment of Mariana Trench.</title>
        <authorList>
            <person name="Wang Z."/>
            <person name="Sun Q.-L."/>
            <person name="Xu X.-D."/>
            <person name="Tang Y.-Z."/>
            <person name="Zhang J."/>
        </authorList>
    </citation>
    <scope>NUCLEOTIDE SEQUENCE [LARGE SCALE GENOMIC DNA]</scope>
    <source>
        <strain evidence="7 8">MT2928</strain>
    </source>
</reference>
<evidence type="ECO:0000313" key="8">
    <source>
        <dbReference type="Proteomes" id="UP000594800"/>
    </source>
</evidence>
<evidence type="ECO:0000256" key="2">
    <source>
        <dbReference type="ARBA" id="ARBA00007358"/>
    </source>
</evidence>
<dbReference type="GO" id="GO:0004022">
    <property type="term" value="F:alcohol dehydrogenase (NAD+) activity"/>
    <property type="evidence" value="ECO:0007669"/>
    <property type="project" value="TreeGrafter"/>
</dbReference>
<sequence>MTPFEFAAPKRIRFGRGVADGAAEEAARFGTRVLLVRGSVGFADVLERDLGAAGCTVTIVRSRGEPDLAAVEAATEAARSAGVELVVAVGGGSTIDLGKAGAALARSSTPPLDHLEVVGRGLPLTVDPLPFIALPSTAGTGAEATKNAVIGLPDHGRKVSLRHARMLPDLALVDPVLTDGCPREVTLASGLDAVTQVIEPWLSSKANPLTDAICRDAIGSGLRALVTLMEREDAAARDALAFTSLSGGLALANAGLGAVHGFAGVIGGRTGAAHGAICGRLLPPVLAANAEAGGDPERLDAIRRIIVEVLGGADRDAFDTLEAWIDAEGLPRLGAMGLDAADHAEVAEASLSASSMKGNPVALSQQALEGVLARAA</sequence>
<keyword evidence="3" id="KW-0560">Oxidoreductase</keyword>
<dbReference type="InterPro" id="IPR056798">
    <property type="entry name" value="ADH_Fe_C"/>
</dbReference>
<evidence type="ECO:0000256" key="4">
    <source>
        <dbReference type="ARBA" id="ARBA00023027"/>
    </source>
</evidence>
<dbReference type="AlphaFoldDB" id="A0A7S9LND2"/>
<dbReference type="Pfam" id="PF00465">
    <property type="entry name" value="Fe-ADH"/>
    <property type="match status" value="1"/>
</dbReference>
<dbReference type="EMBL" id="CP064942">
    <property type="protein sequence ID" value="QPH52292.1"/>
    <property type="molecule type" value="Genomic_DNA"/>
</dbReference>
<keyword evidence="8" id="KW-1185">Reference proteome</keyword>
<dbReference type="Pfam" id="PF25137">
    <property type="entry name" value="ADH_Fe_C"/>
    <property type="match status" value="1"/>
</dbReference>
<gene>
    <name evidence="7" type="ORF">I0K15_10660</name>
</gene>
<dbReference type="PROSITE" id="PS00913">
    <property type="entry name" value="ADH_IRON_1"/>
    <property type="match status" value="1"/>
</dbReference>